<proteinExistence type="predicted"/>
<accession>A0A024SGM9</accession>
<name>A0A024SGM9_HYPJR</name>
<protein>
    <submittedName>
        <fullName evidence="1">Uncharacterized protein</fullName>
    </submittedName>
</protein>
<dbReference type="KEGG" id="trr:M419DRAFT_127565"/>
<dbReference type="EMBL" id="KI911141">
    <property type="protein sequence ID" value="ETS04443.1"/>
    <property type="molecule type" value="Genomic_DNA"/>
</dbReference>
<reference evidence="2" key="1">
    <citation type="journal article" date="2013" name="Ind. Biotechnol.">
        <title>Comparative genomics analysis of Trichoderma reesei strains.</title>
        <authorList>
            <person name="Koike H."/>
            <person name="Aerts A."/>
            <person name="LaButti K."/>
            <person name="Grigoriev I.V."/>
            <person name="Baker S.E."/>
        </authorList>
    </citation>
    <scope>NUCLEOTIDE SEQUENCE [LARGE SCALE GENOMIC DNA]</scope>
    <source>
        <strain evidence="2">ATCC 56765 / BCRC 32924 / NRRL 11460 / Rut C-30</strain>
    </source>
</reference>
<evidence type="ECO:0000313" key="2">
    <source>
        <dbReference type="Proteomes" id="UP000024376"/>
    </source>
</evidence>
<organism evidence="1 2">
    <name type="scientific">Hypocrea jecorina (strain ATCC 56765 / BCRC 32924 / NRRL 11460 / Rut C-30)</name>
    <name type="common">Trichoderma reesei</name>
    <dbReference type="NCBI Taxonomy" id="1344414"/>
    <lineage>
        <taxon>Eukaryota</taxon>
        <taxon>Fungi</taxon>
        <taxon>Dikarya</taxon>
        <taxon>Ascomycota</taxon>
        <taxon>Pezizomycotina</taxon>
        <taxon>Sordariomycetes</taxon>
        <taxon>Hypocreomycetidae</taxon>
        <taxon>Hypocreales</taxon>
        <taxon>Hypocreaceae</taxon>
        <taxon>Trichoderma</taxon>
    </lineage>
</organism>
<dbReference type="GO" id="GO:0046921">
    <property type="term" value="F:alpha-(1-&gt;6)-fucosyltransferase activity"/>
    <property type="evidence" value="ECO:0007669"/>
    <property type="project" value="TreeGrafter"/>
</dbReference>
<dbReference type="GO" id="GO:0006487">
    <property type="term" value="P:protein N-linked glycosylation"/>
    <property type="evidence" value="ECO:0007669"/>
    <property type="project" value="TreeGrafter"/>
</dbReference>
<dbReference type="Proteomes" id="UP000024376">
    <property type="component" value="Unassembled WGS sequence"/>
</dbReference>
<gene>
    <name evidence="1" type="ORF">M419DRAFT_127565</name>
</gene>
<evidence type="ECO:0000313" key="1">
    <source>
        <dbReference type="EMBL" id="ETS04443.1"/>
    </source>
</evidence>
<dbReference type="PANTHER" id="PTHR13132">
    <property type="entry name" value="ALPHA- 1,6 -FUCOSYLTRANSFERASE"/>
    <property type="match status" value="1"/>
</dbReference>
<sequence>MAPPLDLSSTHTKVMIAPPRLNLRRNASYNNYDKAPLSSTSARFSFNHLLFSPPPSPSLPVLVPRPKKSPAKVLIARPSRVLRYMLYLVTLFTTFYFASLVFRNKESIIAVWPHFTTEEFEMVGQDALPEFPTPIVVSHSHSRSKWTVSIPHNHDFPLSVEEYAGMGSKCREVSAHTRELRGKAPPTDQDKLNYDAVDEYFVDVHEAERFGLLPTAQHGSAAGKTGQFVGLNWESMAGLPVCKASVTYVLESSDAGLGTAVLGMWMLYGLAKHDGRAFFIDDSRWAYGQYTDIFQAPPLPDCRPPPRHQMLPCPAQARHLVVTGTTLKDVFPALMAKYHRAAGTNNNLRDLMGLARSGYEALFKLNGDDQGFVHNRVKELRKQQMERDPALPPVPIVGIHVRRGDSHPLEYQYRNTYIPSEVYLSKAQELVSTYYSSTESHESSKSNRSITIIASDDPAVYKQPDFSDALIAQERIRLASKEVAPREDVDPRVLHQFKDEGLGWEGGFFASMFWNLGFDRKHNGHANGASSGRTEPPSEQTLQLRSYMGRAYMLDLAVLAGASDRIVCTVSSMGCKMLGVMMGWEAGIEGGGWNNVDGGYPWAWMN</sequence>
<dbReference type="OrthoDB" id="2392789at2759"/>
<dbReference type="AlphaFoldDB" id="A0A024SGM9"/>
<dbReference type="HOGENOM" id="CLU_035511_0_0_1"/>
<dbReference type="PANTHER" id="PTHR13132:SF29">
    <property type="entry name" value="ALPHA-(1,6)-FUCOSYLTRANSFERASE"/>
    <property type="match status" value="1"/>
</dbReference>